<proteinExistence type="predicted"/>
<dbReference type="EMBL" id="JAFIQS010000019">
    <property type="protein sequence ID" value="KAG5162386.1"/>
    <property type="molecule type" value="Genomic_DNA"/>
</dbReference>
<reference evidence="1" key="1">
    <citation type="submission" date="2021-02" db="EMBL/GenBank/DDBJ databases">
        <title>Psilocybe cubensis genome.</title>
        <authorList>
            <person name="Mckernan K.J."/>
            <person name="Crawford S."/>
            <person name="Trippe A."/>
            <person name="Kane L.T."/>
            <person name="Mclaughlin S."/>
        </authorList>
    </citation>
    <scope>NUCLEOTIDE SEQUENCE [LARGE SCALE GENOMIC DNA]</scope>
    <source>
        <strain evidence="1">MGC-MH-2018</strain>
    </source>
</reference>
<sequence length="209" mass="24887">MTSVKMILSLLRRTRLYIAWKKEDLDTVMTPEMERKYWKSAAKDRMKLLRSDARFVGTGGRHTGTMPPVILSYTPALPPEKPRKINRYEDYFITPKTYCKWHRMVYPGTKHPTIAEASRLRATHDPEELRQIHHISRMLPDDQVFPDADGVPKPWSSKYQKKWRKWLKSRENDVIFVDEDLETPHLSHKIQPEIKNFSPRRRRILNTIH</sequence>
<name>A0A8H7XJR9_PSICU</name>
<evidence type="ECO:0000313" key="1">
    <source>
        <dbReference type="EMBL" id="KAG5162386.1"/>
    </source>
</evidence>
<gene>
    <name evidence="1" type="ORF">JR316_012711</name>
</gene>
<organism evidence="1">
    <name type="scientific">Psilocybe cubensis</name>
    <name type="common">Psychedelic mushroom</name>
    <name type="synonym">Stropharia cubensis</name>
    <dbReference type="NCBI Taxonomy" id="181762"/>
    <lineage>
        <taxon>Eukaryota</taxon>
        <taxon>Fungi</taxon>
        <taxon>Dikarya</taxon>
        <taxon>Basidiomycota</taxon>
        <taxon>Agaricomycotina</taxon>
        <taxon>Agaricomycetes</taxon>
        <taxon>Agaricomycetidae</taxon>
        <taxon>Agaricales</taxon>
        <taxon>Agaricineae</taxon>
        <taxon>Strophariaceae</taxon>
        <taxon>Psilocybe</taxon>
    </lineage>
</organism>
<accession>A0A8H7XJR9</accession>
<comment type="caution">
    <text evidence="1">The sequence shown here is derived from an EMBL/GenBank/DDBJ whole genome shotgun (WGS) entry which is preliminary data.</text>
</comment>
<dbReference type="OrthoDB" id="3243439at2759"/>
<dbReference type="AlphaFoldDB" id="A0A8H7XJR9"/>
<protein>
    <submittedName>
        <fullName evidence="1">Uncharacterized protein</fullName>
    </submittedName>
</protein>